<evidence type="ECO:0000256" key="1">
    <source>
        <dbReference type="SAM" id="MobiDB-lite"/>
    </source>
</evidence>
<organism evidence="3 4">
    <name type="scientific">Heligmosomoides polygyrus</name>
    <name type="common">Parasitic roundworm</name>
    <dbReference type="NCBI Taxonomy" id="6339"/>
    <lineage>
        <taxon>Eukaryota</taxon>
        <taxon>Metazoa</taxon>
        <taxon>Ecdysozoa</taxon>
        <taxon>Nematoda</taxon>
        <taxon>Chromadorea</taxon>
        <taxon>Rhabditida</taxon>
        <taxon>Rhabditina</taxon>
        <taxon>Rhabditomorpha</taxon>
        <taxon>Strongyloidea</taxon>
        <taxon>Heligmosomidae</taxon>
        <taxon>Heligmosomoides</taxon>
    </lineage>
</organism>
<accession>A0A183FWH4</accession>
<gene>
    <name evidence="2" type="ORF">HPBE_LOCUS12787</name>
</gene>
<accession>A0A3P8DBC8</accession>
<evidence type="ECO:0000313" key="2">
    <source>
        <dbReference type="EMBL" id="VDO93615.1"/>
    </source>
</evidence>
<dbReference type="WBParaSite" id="HPBE_0001278601-mRNA-1">
    <property type="protein sequence ID" value="HPBE_0001278601-mRNA-1"/>
    <property type="gene ID" value="HPBE_0001278601"/>
</dbReference>
<protein>
    <submittedName>
        <fullName evidence="2 4">Uncharacterized protein</fullName>
    </submittedName>
</protein>
<dbReference type="AlphaFoldDB" id="A0A183FWH4"/>
<sequence>MIDDDSAQGEQQKEEDVRRARSIRPQLSSFHEDTRDQWVRWVFCAAKQQRHQAAISCGGVEFLLNIVRICGEPSERNIRYSRLSHVLVTI</sequence>
<evidence type="ECO:0000313" key="3">
    <source>
        <dbReference type="Proteomes" id="UP000050761"/>
    </source>
</evidence>
<evidence type="ECO:0000313" key="4">
    <source>
        <dbReference type="WBParaSite" id="HPBE_0001278601-mRNA-1"/>
    </source>
</evidence>
<reference evidence="4" key="2">
    <citation type="submission" date="2019-09" db="UniProtKB">
        <authorList>
            <consortium name="WormBaseParasite"/>
        </authorList>
    </citation>
    <scope>IDENTIFICATION</scope>
</reference>
<dbReference type="EMBL" id="UZAH01027639">
    <property type="protein sequence ID" value="VDO93615.1"/>
    <property type="molecule type" value="Genomic_DNA"/>
</dbReference>
<proteinExistence type="predicted"/>
<keyword evidence="3" id="KW-1185">Reference proteome</keyword>
<reference evidence="2 3" key="1">
    <citation type="submission" date="2018-11" db="EMBL/GenBank/DDBJ databases">
        <authorList>
            <consortium name="Pathogen Informatics"/>
        </authorList>
    </citation>
    <scope>NUCLEOTIDE SEQUENCE [LARGE SCALE GENOMIC DNA]</scope>
</reference>
<dbReference type="Proteomes" id="UP000050761">
    <property type="component" value="Unassembled WGS sequence"/>
</dbReference>
<name>A0A183FWH4_HELPZ</name>
<feature type="region of interest" description="Disordered" evidence="1">
    <location>
        <begin position="1"/>
        <end position="22"/>
    </location>
</feature>